<gene>
    <name evidence="2" type="ORF">BVI061214_01192</name>
</gene>
<organism evidence="2 3">
    <name type="scientific">Thermus aquaticus</name>
    <dbReference type="NCBI Taxonomy" id="271"/>
    <lineage>
        <taxon>Bacteria</taxon>
        <taxon>Thermotogati</taxon>
        <taxon>Deinococcota</taxon>
        <taxon>Deinococci</taxon>
        <taxon>Thermales</taxon>
        <taxon>Thermaceae</taxon>
        <taxon>Thermus</taxon>
    </lineage>
</organism>
<dbReference type="EMBL" id="LHCI01000106">
    <property type="protein sequence ID" value="KOX90007.1"/>
    <property type="molecule type" value="Genomic_DNA"/>
</dbReference>
<keyword evidence="1" id="KW-0812">Transmembrane</keyword>
<comment type="caution">
    <text evidence="2">The sequence shown here is derived from an EMBL/GenBank/DDBJ whole genome shotgun (WGS) entry which is preliminary data.</text>
</comment>
<reference evidence="2 3" key="1">
    <citation type="submission" date="2015-07" db="EMBL/GenBank/DDBJ databases">
        <authorList>
            <person name="Noorani M."/>
        </authorList>
    </citation>
    <scope>NUCLEOTIDE SEQUENCE [LARGE SCALE GENOMIC DNA]</scope>
    <source>
        <strain evidence="3">ATCC 25104 / DSM 625 / JCM 10724 / NBRC 103206 / NCIMB 11243 / YT-1</strain>
    </source>
</reference>
<evidence type="ECO:0008006" key="4">
    <source>
        <dbReference type="Google" id="ProtNLM"/>
    </source>
</evidence>
<name>A0A0M9ADU3_THEAQ</name>
<evidence type="ECO:0000313" key="2">
    <source>
        <dbReference type="EMBL" id="KOX90007.1"/>
    </source>
</evidence>
<protein>
    <recommendedName>
        <fullName evidence="4">CDP-alcohol phosphatidyltransferase</fullName>
    </recommendedName>
</protein>
<keyword evidence="1" id="KW-0472">Membrane</keyword>
<dbReference type="AlphaFoldDB" id="A0A0M9ADU3"/>
<dbReference type="PATRIC" id="fig|271.14.peg.1266"/>
<sequence>MRICGLFFSCLRLLQVGEGPEALGQVVRLLLLGWSLDILDGILARASGRSSPLAAWDYPLDAGLAWAGWAYLAGAGLLAPGVAWGWAVLALVLLLRRPKKSLSMALQVPPTFAPFFLAQSLALEAFREALVWVLVVLLLDGRRFIGVVREFLEDAGLFALFARRRA</sequence>
<proteinExistence type="predicted"/>
<evidence type="ECO:0000256" key="1">
    <source>
        <dbReference type="SAM" id="Phobius"/>
    </source>
</evidence>
<feature type="transmembrane region" description="Helical" evidence="1">
    <location>
        <begin position="69"/>
        <end position="95"/>
    </location>
</feature>
<keyword evidence="1" id="KW-1133">Transmembrane helix</keyword>
<evidence type="ECO:0000313" key="3">
    <source>
        <dbReference type="Proteomes" id="UP000037685"/>
    </source>
</evidence>
<dbReference type="Proteomes" id="UP000037685">
    <property type="component" value="Unassembled WGS sequence"/>
</dbReference>
<accession>A0A0M9ADU3</accession>